<accession>A0A6P2C5I6</accession>
<comment type="caution">
    <text evidence="3">The sequence shown here is derived from an EMBL/GenBank/DDBJ whole genome shotgun (WGS) entry which is preliminary data.</text>
</comment>
<feature type="transmembrane region" description="Helical" evidence="2">
    <location>
        <begin position="97"/>
        <end position="118"/>
    </location>
</feature>
<proteinExistence type="predicted"/>
<evidence type="ECO:0000256" key="2">
    <source>
        <dbReference type="SAM" id="Phobius"/>
    </source>
</evidence>
<feature type="transmembrane region" description="Helical" evidence="2">
    <location>
        <begin position="50"/>
        <end position="69"/>
    </location>
</feature>
<feature type="transmembrane region" description="Helical" evidence="2">
    <location>
        <begin position="176"/>
        <end position="197"/>
    </location>
</feature>
<name>A0A6P2C5I6_9ACTN</name>
<keyword evidence="4" id="KW-1185">Reference proteome</keyword>
<sequence length="208" mass="22396">MTTREREVREEPARSADPAGNQRLTAMTGAVLLVLLTAECLTLLQLGHLLTLHVFLGMLLLGPVCLKIASTLWRFTRYYTGAAAYVRRGPPAALQRVTGPFVILTTLAVLGTGIMLIVEGNSPGAWDWIPLHRLSFLAWAFFMLIHLCSYVPKLPGILSGRAGHTRRLLAARATRWLLLCGALAAGVGLALATYHLAGAWGGSGSLMP</sequence>
<feature type="transmembrane region" description="Helical" evidence="2">
    <location>
        <begin position="24"/>
        <end position="44"/>
    </location>
</feature>
<dbReference type="AlphaFoldDB" id="A0A6P2C5I6"/>
<feature type="transmembrane region" description="Helical" evidence="2">
    <location>
        <begin position="130"/>
        <end position="151"/>
    </location>
</feature>
<protein>
    <recommendedName>
        <fullName evidence="5">DUF4405 domain-containing protein</fullName>
    </recommendedName>
</protein>
<dbReference type="RefSeq" id="WP_145853094.1">
    <property type="nucleotide sequence ID" value="NZ_RPFW01000002.1"/>
</dbReference>
<feature type="region of interest" description="Disordered" evidence="1">
    <location>
        <begin position="1"/>
        <end position="20"/>
    </location>
</feature>
<evidence type="ECO:0000313" key="4">
    <source>
        <dbReference type="Proteomes" id="UP000460272"/>
    </source>
</evidence>
<gene>
    <name evidence="3" type="ORF">EAS64_12600</name>
</gene>
<feature type="compositionally biased region" description="Basic and acidic residues" evidence="1">
    <location>
        <begin position="1"/>
        <end position="14"/>
    </location>
</feature>
<evidence type="ECO:0000256" key="1">
    <source>
        <dbReference type="SAM" id="MobiDB-lite"/>
    </source>
</evidence>
<keyword evidence="2" id="KW-1133">Transmembrane helix</keyword>
<dbReference type="Proteomes" id="UP000460272">
    <property type="component" value="Unassembled WGS sequence"/>
</dbReference>
<evidence type="ECO:0000313" key="3">
    <source>
        <dbReference type="EMBL" id="TVZ05391.1"/>
    </source>
</evidence>
<organism evidence="3 4">
    <name type="scientific">Trebonia kvetii</name>
    <dbReference type="NCBI Taxonomy" id="2480626"/>
    <lineage>
        <taxon>Bacteria</taxon>
        <taxon>Bacillati</taxon>
        <taxon>Actinomycetota</taxon>
        <taxon>Actinomycetes</taxon>
        <taxon>Streptosporangiales</taxon>
        <taxon>Treboniaceae</taxon>
        <taxon>Trebonia</taxon>
    </lineage>
</organism>
<reference evidence="3 4" key="1">
    <citation type="submission" date="2018-11" db="EMBL/GenBank/DDBJ databases">
        <title>Trebonia kvetii gen.nov., sp.nov., a novel acidophilic actinobacterium, and proposal of the new actinobacterial family Treboniaceae fam. nov.</title>
        <authorList>
            <person name="Rapoport D."/>
            <person name="Sagova-Mareckova M."/>
            <person name="Sedlacek I."/>
            <person name="Provaznik J."/>
            <person name="Kralova S."/>
            <person name="Pavlinic D."/>
            <person name="Benes V."/>
            <person name="Kopecky J."/>
        </authorList>
    </citation>
    <scope>NUCLEOTIDE SEQUENCE [LARGE SCALE GENOMIC DNA]</scope>
    <source>
        <strain evidence="3 4">15Tr583</strain>
    </source>
</reference>
<dbReference type="EMBL" id="RPFW01000002">
    <property type="protein sequence ID" value="TVZ05391.1"/>
    <property type="molecule type" value="Genomic_DNA"/>
</dbReference>
<keyword evidence="2" id="KW-0472">Membrane</keyword>
<evidence type="ECO:0008006" key="5">
    <source>
        <dbReference type="Google" id="ProtNLM"/>
    </source>
</evidence>
<dbReference type="OrthoDB" id="2376657at2"/>
<keyword evidence="2" id="KW-0812">Transmembrane</keyword>